<dbReference type="EMBL" id="PPTU01000014">
    <property type="protein sequence ID" value="RDB69399.1"/>
    <property type="molecule type" value="Genomic_DNA"/>
</dbReference>
<dbReference type="InterPro" id="IPR059103">
    <property type="entry name" value="FixC-like_C"/>
</dbReference>
<protein>
    <submittedName>
        <fullName evidence="8">FAD-dependent oxidoreductase</fullName>
    </submittedName>
</protein>
<organism evidence="8 9">
    <name type="scientific">Eggerthella lenta</name>
    <name type="common">Eubacterium lentum</name>
    <dbReference type="NCBI Taxonomy" id="84112"/>
    <lineage>
        <taxon>Bacteria</taxon>
        <taxon>Bacillati</taxon>
        <taxon>Actinomycetota</taxon>
        <taxon>Coriobacteriia</taxon>
        <taxon>Eggerthellales</taxon>
        <taxon>Eggerthellaceae</taxon>
        <taxon>Eggerthella</taxon>
    </lineage>
</organism>
<accession>A0A369MD28</accession>
<keyword evidence="4" id="KW-0274">FAD</keyword>
<reference evidence="8 9" key="1">
    <citation type="journal article" date="2018" name="Elife">
        <title>Discovery and characterization of a prevalent human gut bacterial enzyme sufficient for the inactivation of a family of plant toxins.</title>
        <authorList>
            <person name="Koppel N."/>
            <person name="Bisanz J.E."/>
            <person name="Pandelia M.E."/>
            <person name="Turnbaugh P.J."/>
            <person name="Balskus E.P."/>
        </authorList>
    </citation>
    <scope>NUCLEOTIDE SEQUENCE [LARGE SCALE GENOMIC DNA]</scope>
    <source>
        <strain evidence="8 9">W1 BHI 6</strain>
    </source>
</reference>
<dbReference type="SUPFAM" id="SSF54373">
    <property type="entry name" value="FAD-linked reductases, C-terminal domain"/>
    <property type="match status" value="1"/>
</dbReference>
<dbReference type="RefSeq" id="WP_114534214.1">
    <property type="nucleotide sequence ID" value="NZ_CP089333.1"/>
</dbReference>
<comment type="similarity">
    <text evidence="2">Belongs to the ETF-QO/FixC family.</text>
</comment>
<dbReference type="PANTHER" id="PTHR43624:SF2">
    <property type="entry name" value="ELECTRON TRANSFER FLAVOPROTEIN-QUINONE OXIDOREDUCTASE YDIS-RELATED"/>
    <property type="match status" value="1"/>
</dbReference>
<dbReference type="PRINTS" id="PR00420">
    <property type="entry name" value="RNGMNOXGNASE"/>
</dbReference>
<dbReference type="InterPro" id="IPR006076">
    <property type="entry name" value="FAD-dep_OxRdtase"/>
</dbReference>
<evidence type="ECO:0000256" key="4">
    <source>
        <dbReference type="ARBA" id="ARBA00022827"/>
    </source>
</evidence>
<dbReference type="Pfam" id="PF26311">
    <property type="entry name" value="ETF-QO_FixC_C"/>
    <property type="match status" value="1"/>
</dbReference>
<dbReference type="Gene3D" id="3.50.50.60">
    <property type="entry name" value="FAD/NAD(P)-binding domain"/>
    <property type="match status" value="1"/>
</dbReference>
<evidence type="ECO:0000259" key="7">
    <source>
        <dbReference type="Pfam" id="PF26311"/>
    </source>
</evidence>
<evidence type="ECO:0000256" key="3">
    <source>
        <dbReference type="ARBA" id="ARBA00022630"/>
    </source>
</evidence>
<dbReference type="SUPFAM" id="SSF51905">
    <property type="entry name" value="FAD/NAD(P)-binding domain"/>
    <property type="match status" value="1"/>
</dbReference>
<comment type="caution">
    <text evidence="8">The sequence shown here is derived from an EMBL/GenBank/DDBJ whole genome shotgun (WGS) entry which is preliminary data.</text>
</comment>
<evidence type="ECO:0000256" key="1">
    <source>
        <dbReference type="ARBA" id="ARBA00001974"/>
    </source>
</evidence>
<comment type="cofactor">
    <cofactor evidence="1">
        <name>FAD</name>
        <dbReference type="ChEBI" id="CHEBI:57692"/>
    </cofactor>
</comment>
<feature type="domain" description="FAD dependent oxidoreductase" evidence="6">
    <location>
        <begin position="7"/>
        <end position="54"/>
    </location>
</feature>
<evidence type="ECO:0000256" key="2">
    <source>
        <dbReference type="ARBA" id="ARBA00006796"/>
    </source>
</evidence>
<dbReference type="NCBIfam" id="NF007450">
    <property type="entry name" value="PRK10015.1"/>
    <property type="match status" value="1"/>
</dbReference>
<evidence type="ECO:0000313" key="8">
    <source>
        <dbReference type="EMBL" id="RDB69399.1"/>
    </source>
</evidence>
<gene>
    <name evidence="8" type="ORF">C1875_09935</name>
</gene>
<dbReference type="Pfam" id="PF01266">
    <property type="entry name" value="DAO"/>
    <property type="match status" value="1"/>
</dbReference>
<name>A0A369MD28_EGGLN</name>
<keyword evidence="3" id="KW-0285">Flavoprotein</keyword>
<evidence type="ECO:0000313" key="9">
    <source>
        <dbReference type="Proteomes" id="UP000253970"/>
    </source>
</evidence>
<evidence type="ECO:0000256" key="5">
    <source>
        <dbReference type="ARBA" id="ARBA00023002"/>
    </source>
</evidence>
<dbReference type="AlphaFoldDB" id="A0A369MD28"/>
<dbReference type="Proteomes" id="UP000253970">
    <property type="component" value="Unassembled WGS sequence"/>
</dbReference>
<feature type="domain" description="FixC-like C-terminal" evidence="7">
    <location>
        <begin position="369"/>
        <end position="430"/>
    </location>
</feature>
<evidence type="ECO:0000259" key="6">
    <source>
        <dbReference type="Pfam" id="PF01266"/>
    </source>
</evidence>
<dbReference type="GO" id="GO:0016491">
    <property type="term" value="F:oxidoreductase activity"/>
    <property type="evidence" value="ECO:0007669"/>
    <property type="project" value="UniProtKB-KW"/>
</dbReference>
<dbReference type="PANTHER" id="PTHR43624">
    <property type="entry name" value="ELECTRON TRANSFER FLAVOPROTEIN-QUINONE OXIDOREDUCTASE YDIS-RELATED"/>
    <property type="match status" value="1"/>
</dbReference>
<dbReference type="InterPro" id="IPR036188">
    <property type="entry name" value="FAD/NAD-bd_sf"/>
</dbReference>
<sequence length="431" mass="46172">MSDDQFDAIVVGAGCAGAVAAYRLASAGCSVLVVERGNYAGAKNMTGGRIYTHALARVFPDFEGSAPLQRRITHEKISMAAPDALFTMDFTADELRESGKDSYAVLRGPFDQWLAERAEEAGADFIYGIAVEDLIVRDGRVCGVVAGGDEVEARITVLADGANSLLAQKAGLADDVPLPCQMAVGVKETIALPPSVIEDRFLCAPGEGAAWMFAGDCTKGRVGGGFLYTNDDSISLGLVATLSDLAAGDVPIYQMLEDFKQRADIAPLVKGGELVEYSGHLVPEGGLAMVPRLYGDGVLVCGDAAMLCMNLGYSVRGMDFAVSSGDLAADAVMRALEADDVSAAQLAAYEQLLDGCYVLQDLKRFRRFPRYMEETTRIFNEYPAMARDIMLNLFKVDGHPQARIKNKLLGPLKRVGLWRVAQDGRKGMKAL</sequence>
<proteinExistence type="inferred from homology"/>
<keyword evidence="5" id="KW-0560">Oxidoreductase</keyword>
<dbReference type="InterPro" id="IPR039651">
    <property type="entry name" value="FixC-like"/>
</dbReference>